<dbReference type="InterPro" id="IPR001878">
    <property type="entry name" value="Znf_CCHC"/>
</dbReference>
<evidence type="ECO:0000313" key="3">
    <source>
        <dbReference type="EMBL" id="KAJ0212160.1"/>
    </source>
</evidence>
<gene>
    <name evidence="3" type="ORF">LSAT_V11C400191400</name>
</gene>
<proteinExistence type="predicted"/>
<dbReference type="Proteomes" id="UP000235145">
    <property type="component" value="Unassembled WGS sequence"/>
</dbReference>
<feature type="domain" description="CCHC-type" evidence="2">
    <location>
        <begin position="178"/>
        <end position="193"/>
    </location>
</feature>
<protein>
    <recommendedName>
        <fullName evidence="2">CCHC-type domain-containing protein</fullName>
    </recommendedName>
</protein>
<keyword evidence="1" id="KW-0479">Metal-binding</keyword>
<dbReference type="PROSITE" id="PS50158">
    <property type="entry name" value="ZF_CCHC"/>
    <property type="match status" value="1"/>
</dbReference>
<dbReference type="Gene3D" id="4.10.60.10">
    <property type="entry name" value="Zinc finger, CCHC-type"/>
    <property type="match status" value="1"/>
</dbReference>
<dbReference type="Pfam" id="PF14223">
    <property type="entry name" value="Retrotran_gag_2"/>
    <property type="match status" value="1"/>
</dbReference>
<keyword evidence="4" id="KW-1185">Reference proteome</keyword>
<accession>A0A9R1VWM8</accession>
<comment type="caution">
    <text evidence="3">The sequence shown here is derived from an EMBL/GenBank/DDBJ whole genome shotgun (WGS) entry which is preliminary data.</text>
</comment>
<evidence type="ECO:0000313" key="4">
    <source>
        <dbReference type="Proteomes" id="UP000235145"/>
    </source>
</evidence>
<sequence length="218" mass="24740">MKVYNYLMPILAGRFRMMGSTWVLLIVPKSCCGLLIFKITQALLAMKHQDGRPVCTHVLEMKSHIDRLRVLSVEVSRKLVIDWVLQSLPGSYSEFIKEYYVIDHDMTLIDLNYMLVAAESTMMWCTGKVNLIGRCTPQTSMDIDNGNIGSLEKISISKGKRKAKSEIFPCTIPNESICFCCQEKGHWLRSCPDYLKDLRKGRIEKFDSASGSCKGKEA</sequence>
<dbReference type="GO" id="GO:0003676">
    <property type="term" value="F:nucleic acid binding"/>
    <property type="evidence" value="ECO:0007669"/>
    <property type="project" value="InterPro"/>
</dbReference>
<name>A0A9R1VWM8_LACSA</name>
<evidence type="ECO:0000256" key="1">
    <source>
        <dbReference type="PROSITE-ProRule" id="PRU00047"/>
    </source>
</evidence>
<dbReference type="GO" id="GO:0008270">
    <property type="term" value="F:zinc ion binding"/>
    <property type="evidence" value="ECO:0007669"/>
    <property type="project" value="UniProtKB-KW"/>
</dbReference>
<keyword evidence="1" id="KW-0863">Zinc-finger</keyword>
<dbReference type="AlphaFoldDB" id="A0A9R1VWM8"/>
<dbReference type="SUPFAM" id="SSF57756">
    <property type="entry name" value="Retrovirus zinc finger-like domains"/>
    <property type="match status" value="1"/>
</dbReference>
<dbReference type="InterPro" id="IPR036875">
    <property type="entry name" value="Znf_CCHC_sf"/>
</dbReference>
<dbReference type="EMBL" id="NBSK02000004">
    <property type="protein sequence ID" value="KAJ0212160.1"/>
    <property type="molecule type" value="Genomic_DNA"/>
</dbReference>
<evidence type="ECO:0000259" key="2">
    <source>
        <dbReference type="PROSITE" id="PS50158"/>
    </source>
</evidence>
<reference evidence="3 4" key="1">
    <citation type="journal article" date="2017" name="Nat. Commun.">
        <title>Genome assembly with in vitro proximity ligation data and whole-genome triplication in lettuce.</title>
        <authorList>
            <person name="Reyes-Chin-Wo S."/>
            <person name="Wang Z."/>
            <person name="Yang X."/>
            <person name="Kozik A."/>
            <person name="Arikit S."/>
            <person name="Song C."/>
            <person name="Xia L."/>
            <person name="Froenicke L."/>
            <person name="Lavelle D.O."/>
            <person name="Truco M.J."/>
            <person name="Xia R."/>
            <person name="Zhu S."/>
            <person name="Xu C."/>
            <person name="Xu H."/>
            <person name="Xu X."/>
            <person name="Cox K."/>
            <person name="Korf I."/>
            <person name="Meyers B.C."/>
            <person name="Michelmore R.W."/>
        </authorList>
    </citation>
    <scope>NUCLEOTIDE SEQUENCE [LARGE SCALE GENOMIC DNA]</scope>
    <source>
        <strain evidence="4">cv. Salinas</strain>
        <tissue evidence="3">Seedlings</tissue>
    </source>
</reference>
<organism evidence="3 4">
    <name type="scientific">Lactuca sativa</name>
    <name type="common">Garden lettuce</name>
    <dbReference type="NCBI Taxonomy" id="4236"/>
    <lineage>
        <taxon>Eukaryota</taxon>
        <taxon>Viridiplantae</taxon>
        <taxon>Streptophyta</taxon>
        <taxon>Embryophyta</taxon>
        <taxon>Tracheophyta</taxon>
        <taxon>Spermatophyta</taxon>
        <taxon>Magnoliopsida</taxon>
        <taxon>eudicotyledons</taxon>
        <taxon>Gunneridae</taxon>
        <taxon>Pentapetalae</taxon>
        <taxon>asterids</taxon>
        <taxon>campanulids</taxon>
        <taxon>Asterales</taxon>
        <taxon>Asteraceae</taxon>
        <taxon>Cichorioideae</taxon>
        <taxon>Cichorieae</taxon>
        <taxon>Lactucinae</taxon>
        <taxon>Lactuca</taxon>
    </lineage>
</organism>
<keyword evidence="1" id="KW-0862">Zinc</keyword>